<feature type="domain" description="Vitellogenin" evidence="8">
    <location>
        <begin position="29"/>
        <end position="667"/>
    </location>
</feature>
<dbReference type="GO" id="GO:0008289">
    <property type="term" value="F:lipid binding"/>
    <property type="evidence" value="ECO:0007669"/>
    <property type="project" value="InterPro"/>
</dbReference>
<dbReference type="InterPro" id="IPR015816">
    <property type="entry name" value="Vitellinogen_b-sht_N"/>
</dbReference>
<dbReference type="AlphaFoldDB" id="A0A6A4VUV1"/>
<dbReference type="InterPro" id="IPR011030">
    <property type="entry name" value="Lipovitellin_superhlx_dom"/>
</dbReference>
<name>A0A6A4VUV1_AMPAM</name>
<dbReference type="Gene3D" id="1.25.10.20">
    <property type="entry name" value="Vitellinogen, superhelical"/>
    <property type="match status" value="1"/>
</dbReference>
<dbReference type="GO" id="GO:0016323">
    <property type="term" value="C:basolateral plasma membrane"/>
    <property type="evidence" value="ECO:0007669"/>
    <property type="project" value="TreeGrafter"/>
</dbReference>
<dbReference type="SUPFAM" id="SSF48431">
    <property type="entry name" value="Lipovitellin-phosvitin complex, superhelical domain"/>
    <property type="match status" value="1"/>
</dbReference>
<dbReference type="InterPro" id="IPR001747">
    <property type="entry name" value="Vitellogenin_N"/>
</dbReference>
<evidence type="ECO:0000256" key="4">
    <source>
        <dbReference type="ARBA" id="ARBA00022824"/>
    </source>
</evidence>
<dbReference type="GO" id="GO:0005794">
    <property type="term" value="C:Golgi apparatus"/>
    <property type="evidence" value="ECO:0007669"/>
    <property type="project" value="TreeGrafter"/>
</dbReference>
<feature type="region of interest" description="Disordered" evidence="6">
    <location>
        <begin position="865"/>
        <end position="890"/>
    </location>
</feature>
<dbReference type="InterPro" id="IPR039988">
    <property type="entry name" value="MTTP"/>
</dbReference>
<accession>A0A6A4VUV1</accession>
<feature type="compositionally biased region" description="Basic residues" evidence="6">
    <location>
        <begin position="867"/>
        <end position="880"/>
    </location>
</feature>
<dbReference type="PROSITE" id="PS51211">
    <property type="entry name" value="VITELLOGENIN"/>
    <property type="match status" value="1"/>
</dbReference>
<evidence type="ECO:0000313" key="10">
    <source>
        <dbReference type="Proteomes" id="UP000440578"/>
    </source>
</evidence>
<gene>
    <name evidence="9" type="primary">mttp_1</name>
    <name evidence="9" type="ORF">FJT64_004039</name>
</gene>
<dbReference type="EMBL" id="VIIS01001422">
    <property type="protein sequence ID" value="KAF0298606.1"/>
    <property type="molecule type" value="Genomic_DNA"/>
</dbReference>
<dbReference type="InterPro" id="IPR015819">
    <property type="entry name" value="Lipid_transp_b-sht_shell"/>
</dbReference>
<evidence type="ECO:0000256" key="5">
    <source>
        <dbReference type="PROSITE-ProRule" id="PRU00557"/>
    </source>
</evidence>
<dbReference type="OrthoDB" id="5865932at2759"/>
<evidence type="ECO:0000256" key="2">
    <source>
        <dbReference type="ARBA" id="ARBA00022448"/>
    </source>
</evidence>
<comment type="caution">
    <text evidence="5">Lacks conserved residue(s) required for the propagation of feature annotation.</text>
</comment>
<feature type="signal peptide" evidence="7">
    <location>
        <begin position="1"/>
        <end position="19"/>
    </location>
</feature>
<feature type="chain" id="PRO_5025610159" evidence="7">
    <location>
        <begin position="20"/>
        <end position="902"/>
    </location>
</feature>
<reference evidence="9 10" key="1">
    <citation type="submission" date="2019-07" db="EMBL/GenBank/DDBJ databases">
        <title>Draft genome assembly of a fouling barnacle, Amphibalanus amphitrite (Darwin, 1854): The first reference genome for Thecostraca.</title>
        <authorList>
            <person name="Kim W."/>
        </authorList>
    </citation>
    <scope>NUCLEOTIDE SEQUENCE [LARGE SCALE GENOMIC DNA]</scope>
    <source>
        <strain evidence="9">SNU_AA5</strain>
        <tissue evidence="9">Soma without cirri and trophi</tissue>
    </source>
</reference>
<evidence type="ECO:0000256" key="7">
    <source>
        <dbReference type="SAM" id="SignalP"/>
    </source>
</evidence>
<comment type="subcellular location">
    <subcellularLocation>
        <location evidence="1">Endoplasmic reticulum</location>
    </subcellularLocation>
</comment>
<dbReference type="Proteomes" id="UP000440578">
    <property type="component" value="Unassembled WGS sequence"/>
</dbReference>
<dbReference type="SMART" id="SM00638">
    <property type="entry name" value="LPD_N"/>
    <property type="match status" value="1"/>
</dbReference>
<sequence>MDRHLFLVVVLFAVFEIHCQAPTAAAGGLELGVTYSFHYNTTVLLSELRPRAAGRDVRDVGYQILAEAQCAVIWQHPADHRQQLLRITVSSPQLLVRSRRAPQPDGFVPHSSRLDDIAPVEVLLLTAEGAAKQLYAPEDRAEEEVGLARGLLGLITVRAEGKYRETDASGECDVTYVSEGAQRVLKTKERCSEAAPTFTAGHPVLDVSVTSERVTRYSLSAGQLETVTSEERHGVTPTVSARDGHGTTVTAVQTLQLSGRTRSAPAVSAVSPQEALLHLADSAALGWTPRETRLWSRAAPADGARHCDRDAACPELSDLVSRLRSGLTEPVVSTLPAATGAVTLVPALRAATEKQVLEVLRDKRNADIRLSLLDLCGAAHTLPVHSAVKKALGWPPRSGDDIAPYERYLVALSTGGHPDSPLVKALLSESRQKLPSPELHETVLLTAAALASSLCSQTGGTADQLCSEFAAELLTQVESCGLGDDSADCCLPPLRALGNLRAESAAAPLLKLALSGDTLPECRAEALRALSALPVEVTGPLRPDLEALFGQPERYDVTSRLLSADLLLRHPRPSDAGLLLSRLEDRSAAEESSYLLQRLRAAAARHEPLRRALGRFLSDSRLANYDILAQGALSAALERELWSAGGAAAGFTSLLEAGRSRALRRSEFTARLEADGRRLDMLQFSVQAAGLSSLVGSPDPDDAADARARLQLGLLGRQLRPRRLFGSQTELMGLLWSGAGSETTSALRGTVLLQDHDQAVPLQNGLTAHLTVLAATSFDLAGRVEVSLWNRAAQAEMNNRAAVVLRALSTVHTPFVRARIESTQALEASMAADTDMQFSDGPKTCARIGHRPLVLREVVRKQERVPGSRHRLRRVRRRSRSSGGATFNLNQRNADNCRAMFG</sequence>
<dbReference type="Pfam" id="PF19444">
    <property type="entry name" value="MTP_lip_bd"/>
    <property type="match status" value="1"/>
</dbReference>
<dbReference type="Gene3D" id="2.30.230.10">
    <property type="entry name" value="Lipovitellin, beta-sheet shell regions, chain A"/>
    <property type="match status" value="1"/>
</dbReference>
<dbReference type="GO" id="GO:0005783">
    <property type="term" value="C:endoplasmic reticulum"/>
    <property type="evidence" value="ECO:0007669"/>
    <property type="project" value="UniProtKB-SubCell"/>
</dbReference>
<keyword evidence="2" id="KW-0813">Transport</keyword>
<protein>
    <submittedName>
        <fullName evidence="9">Microsomal triglyceride transfer protein large subunit</fullName>
    </submittedName>
</protein>
<evidence type="ECO:0000259" key="8">
    <source>
        <dbReference type="PROSITE" id="PS51211"/>
    </source>
</evidence>
<dbReference type="PANTHER" id="PTHR13024:SF0">
    <property type="entry name" value="MICROSOMAL TRIACYLGLYCEROL TRANSFER PROTEIN"/>
    <property type="match status" value="1"/>
</dbReference>
<evidence type="ECO:0000313" key="9">
    <source>
        <dbReference type="EMBL" id="KAF0298606.1"/>
    </source>
</evidence>
<keyword evidence="4" id="KW-0256">Endoplasmic reticulum</keyword>
<evidence type="ECO:0000256" key="1">
    <source>
        <dbReference type="ARBA" id="ARBA00004240"/>
    </source>
</evidence>
<dbReference type="GO" id="GO:0042157">
    <property type="term" value="P:lipoprotein metabolic process"/>
    <property type="evidence" value="ECO:0007669"/>
    <property type="project" value="TreeGrafter"/>
</dbReference>
<dbReference type="SUPFAM" id="SSF56968">
    <property type="entry name" value="Lipovitellin-phosvitin complex, beta-sheet shell regions"/>
    <property type="match status" value="1"/>
</dbReference>
<organism evidence="9 10">
    <name type="scientific">Amphibalanus amphitrite</name>
    <name type="common">Striped barnacle</name>
    <name type="synonym">Balanus amphitrite</name>
    <dbReference type="NCBI Taxonomy" id="1232801"/>
    <lineage>
        <taxon>Eukaryota</taxon>
        <taxon>Metazoa</taxon>
        <taxon>Ecdysozoa</taxon>
        <taxon>Arthropoda</taxon>
        <taxon>Crustacea</taxon>
        <taxon>Multicrustacea</taxon>
        <taxon>Cirripedia</taxon>
        <taxon>Thoracica</taxon>
        <taxon>Thoracicalcarea</taxon>
        <taxon>Balanomorpha</taxon>
        <taxon>Balanoidea</taxon>
        <taxon>Balanidae</taxon>
        <taxon>Amphibalaninae</taxon>
        <taxon>Amphibalanus</taxon>
    </lineage>
</organism>
<proteinExistence type="predicted"/>
<keyword evidence="10" id="KW-1185">Reference proteome</keyword>
<evidence type="ECO:0000256" key="6">
    <source>
        <dbReference type="SAM" id="MobiDB-lite"/>
    </source>
</evidence>
<dbReference type="GO" id="GO:0005548">
    <property type="term" value="F:phospholipid transporter activity"/>
    <property type="evidence" value="ECO:0007669"/>
    <property type="project" value="InterPro"/>
</dbReference>
<dbReference type="InterPro" id="IPR045811">
    <property type="entry name" value="MTP_lip-bd"/>
</dbReference>
<dbReference type="Pfam" id="PF01347">
    <property type="entry name" value="Vitellogenin_N"/>
    <property type="match status" value="1"/>
</dbReference>
<evidence type="ECO:0000256" key="3">
    <source>
        <dbReference type="ARBA" id="ARBA00022729"/>
    </source>
</evidence>
<comment type="caution">
    <text evidence="9">The sequence shown here is derived from an EMBL/GenBank/DDBJ whole genome shotgun (WGS) entry which is preliminary data.</text>
</comment>
<dbReference type="PANTHER" id="PTHR13024">
    <property type="entry name" value="MICROSOMAL TRIGLYCERIDE TRANSFER PROTEIN, LARGE SUBUNIT"/>
    <property type="match status" value="1"/>
</dbReference>
<keyword evidence="3 7" id="KW-0732">Signal</keyword>